<evidence type="ECO:0000256" key="1">
    <source>
        <dbReference type="SAM" id="MobiDB-lite"/>
    </source>
</evidence>
<evidence type="ECO:0000313" key="3">
    <source>
        <dbReference type="Proteomes" id="UP000699462"/>
    </source>
</evidence>
<evidence type="ECO:0000313" key="2">
    <source>
        <dbReference type="EMBL" id="KAF8568465.1"/>
    </source>
</evidence>
<dbReference type="EMBL" id="JTDF01002767">
    <property type="protein sequence ID" value="KAF8568465.1"/>
    <property type="molecule type" value="Genomic_DNA"/>
</dbReference>
<dbReference type="Proteomes" id="UP000699462">
    <property type="component" value="Unassembled WGS sequence"/>
</dbReference>
<feature type="region of interest" description="Disordered" evidence="1">
    <location>
        <begin position="25"/>
        <end position="45"/>
    </location>
</feature>
<accession>A0A8T0DKP3</accession>
<dbReference type="OrthoDB" id="6237829at2759"/>
<sequence length="182" mass="20323">MRLDLLTIPKPLDGTPSKRLCCLYSPLGGRRPEDDGPPDYSGPVTDTVQRHTFTARSLMHVQPSRSDVMKVTVRAGRSSSGQRLFGDNRTLNSGRYPMAYFRDFALELFDKEVTSKLGLALMYHRILGAPRGAPTPVTNTLFELRGLLKLRDSTFGYTYFDGVSIASEPMAEDRVHGREVVK</sequence>
<dbReference type="AlphaFoldDB" id="A0A8T0DKP3"/>
<name>A0A8T0DKP3_9TREM</name>
<keyword evidence="3" id="KW-1185">Reference proteome</keyword>
<comment type="caution">
    <text evidence="2">The sequence shown here is derived from an EMBL/GenBank/DDBJ whole genome shotgun (WGS) entry which is preliminary data.</text>
</comment>
<gene>
    <name evidence="2" type="ORF">P879_02535</name>
</gene>
<proteinExistence type="predicted"/>
<organism evidence="2 3">
    <name type="scientific">Paragonimus westermani</name>
    <dbReference type="NCBI Taxonomy" id="34504"/>
    <lineage>
        <taxon>Eukaryota</taxon>
        <taxon>Metazoa</taxon>
        <taxon>Spiralia</taxon>
        <taxon>Lophotrochozoa</taxon>
        <taxon>Platyhelminthes</taxon>
        <taxon>Trematoda</taxon>
        <taxon>Digenea</taxon>
        <taxon>Plagiorchiida</taxon>
        <taxon>Troglotremata</taxon>
        <taxon>Troglotrematidae</taxon>
        <taxon>Paragonimus</taxon>
    </lineage>
</organism>
<reference evidence="2 3" key="1">
    <citation type="submission" date="2019-07" db="EMBL/GenBank/DDBJ databases">
        <title>Annotation for the trematode Paragonimus westermani.</title>
        <authorList>
            <person name="Choi Y.-J."/>
        </authorList>
    </citation>
    <scope>NUCLEOTIDE SEQUENCE [LARGE SCALE GENOMIC DNA]</scope>
    <source>
        <strain evidence="2">180907_Pwestermani</strain>
    </source>
</reference>
<protein>
    <submittedName>
        <fullName evidence="2">Uncharacterized protein</fullName>
    </submittedName>
</protein>